<keyword evidence="2" id="KW-1185">Reference proteome</keyword>
<dbReference type="Proteomes" id="UP000798662">
    <property type="component" value="Chromosome 1"/>
</dbReference>
<accession>A0ACC3BN33</accession>
<reference evidence="1" key="1">
    <citation type="submission" date="2019-11" db="EMBL/GenBank/DDBJ databases">
        <title>Nori genome reveals adaptations in red seaweeds to the harsh intertidal environment.</title>
        <authorList>
            <person name="Wang D."/>
            <person name="Mao Y."/>
        </authorList>
    </citation>
    <scope>NUCLEOTIDE SEQUENCE</scope>
    <source>
        <tissue evidence="1">Gametophyte</tissue>
    </source>
</reference>
<protein>
    <submittedName>
        <fullName evidence="1">Uncharacterized protein</fullName>
    </submittedName>
</protein>
<evidence type="ECO:0000313" key="1">
    <source>
        <dbReference type="EMBL" id="KAK1859315.1"/>
    </source>
</evidence>
<comment type="caution">
    <text evidence="1">The sequence shown here is derived from an EMBL/GenBank/DDBJ whole genome shotgun (WGS) entry which is preliminary data.</text>
</comment>
<sequence>MGAWRPQRRGFGIVLDSRGRWTPPHTGGHRPSSAERFHRRCGRPRQPHWARIAAVSGSAYCPLLSRPYRIFFFACGFPRRLSLLHPCFPVFHVVHIPHPSPPPSNHTLPLLTIHVVHGGSFSPDPRRSHLSISVTHAAGFAGVTSDFHSLSASLSSSPPSGSGSSWSPSSPAFSSGSSSSGTCPGSGSAGPGVSSLSPFSPSLPLSGSSTGWSSGAGAGSLSRHAVAMADRGWLPPPLTWCVADGGESPSPLLPGSVSPLAGRGGPVGVLSEGVGGIAASALVVVGDDSGRVCMTLPRQRWLPGRAGADAPTRHQALWFKRRPLMPEWCPGAGREQALYGCVALCK</sequence>
<name>A0ACC3BN33_PYRYE</name>
<proteinExistence type="predicted"/>
<gene>
    <name evidence="1" type="ORF">I4F81_001912</name>
</gene>
<organism evidence="1 2">
    <name type="scientific">Pyropia yezoensis</name>
    <name type="common">Susabi-nori</name>
    <name type="synonym">Porphyra yezoensis</name>
    <dbReference type="NCBI Taxonomy" id="2788"/>
    <lineage>
        <taxon>Eukaryota</taxon>
        <taxon>Rhodophyta</taxon>
        <taxon>Bangiophyceae</taxon>
        <taxon>Bangiales</taxon>
        <taxon>Bangiaceae</taxon>
        <taxon>Pyropia</taxon>
    </lineage>
</organism>
<evidence type="ECO:0000313" key="2">
    <source>
        <dbReference type="Proteomes" id="UP000798662"/>
    </source>
</evidence>
<dbReference type="EMBL" id="CM020618">
    <property type="protein sequence ID" value="KAK1859315.1"/>
    <property type="molecule type" value="Genomic_DNA"/>
</dbReference>